<evidence type="ECO:0000256" key="2">
    <source>
        <dbReference type="ARBA" id="ARBA00008444"/>
    </source>
</evidence>
<evidence type="ECO:0000256" key="7">
    <source>
        <dbReference type="ARBA" id="ARBA00023136"/>
    </source>
</evidence>
<protein>
    <submittedName>
        <fullName evidence="9">Uncharacterized protein</fullName>
    </submittedName>
</protein>
<dbReference type="Pfam" id="PF02466">
    <property type="entry name" value="Tim17"/>
    <property type="match status" value="1"/>
</dbReference>
<proteinExistence type="inferred from homology"/>
<feature type="compositionally biased region" description="Low complexity" evidence="8">
    <location>
        <begin position="173"/>
        <end position="185"/>
    </location>
</feature>
<sequence length="218" mass="22545">MRNTLDLSQNPCPDRILVDVGSGFGIGAVGGSAFHFLKGLYQSPNGHRIAGGATAVRMGAPGVAGAFAVWGGVFSASACALVSARRKEDQWNTIAAAACTGAVMHLRQGLRAAAKCSAQCAALFALVEGMAIVSSRSSTPQPDEYYNLPPVDYYKPSPSDDGASPPTTGQEHPAGPAGLFGALFGRRQGQQDHHSQVRSSPHRGQVLARGPSSEASND</sequence>
<evidence type="ECO:0000313" key="9">
    <source>
        <dbReference type="EMBL" id="WVZ57992.1"/>
    </source>
</evidence>
<dbReference type="Proteomes" id="UP001341281">
    <property type="component" value="Chromosome 02"/>
</dbReference>
<evidence type="ECO:0000256" key="4">
    <source>
        <dbReference type="ARBA" id="ARBA00022792"/>
    </source>
</evidence>
<dbReference type="PANTHER" id="PTHR10485">
    <property type="entry name" value="MITOCHONDRIAL IMPORT INNER MEMBRANE TRANSLOCASE SUBUNIT TIM-17"/>
    <property type="match status" value="1"/>
</dbReference>
<keyword evidence="7" id="KW-0472">Membrane</keyword>
<comment type="similarity">
    <text evidence="2">Belongs to the Tim17/Tim22/Tim23 family.</text>
</comment>
<evidence type="ECO:0000256" key="6">
    <source>
        <dbReference type="ARBA" id="ARBA00023128"/>
    </source>
</evidence>
<comment type="subcellular location">
    <subcellularLocation>
        <location evidence="1">Mitochondrion inner membrane</location>
        <topology evidence="1">Multi-pass membrane protein</topology>
    </subcellularLocation>
</comment>
<dbReference type="AlphaFoldDB" id="A0AAQ3SPK0"/>
<evidence type="ECO:0000256" key="5">
    <source>
        <dbReference type="ARBA" id="ARBA00022989"/>
    </source>
</evidence>
<dbReference type="GO" id="GO:0008320">
    <property type="term" value="F:protein transmembrane transporter activity"/>
    <property type="evidence" value="ECO:0007669"/>
    <property type="project" value="TreeGrafter"/>
</dbReference>
<feature type="region of interest" description="Disordered" evidence="8">
    <location>
        <begin position="136"/>
        <end position="218"/>
    </location>
</feature>
<keyword evidence="10" id="KW-1185">Reference proteome</keyword>
<evidence type="ECO:0000256" key="8">
    <source>
        <dbReference type="SAM" id="MobiDB-lite"/>
    </source>
</evidence>
<reference evidence="9 10" key="1">
    <citation type="submission" date="2024-02" db="EMBL/GenBank/DDBJ databases">
        <title>High-quality chromosome-scale genome assembly of Pensacola bahiagrass (Paspalum notatum Flugge var. saurae).</title>
        <authorList>
            <person name="Vega J.M."/>
            <person name="Podio M."/>
            <person name="Orjuela J."/>
            <person name="Siena L.A."/>
            <person name="Pessino S.C."/>
            <person name="Combes M.C."/>
            <person name="Mariac C."/>
            <person name="Albertini E."/>
            <person name="Pupilli F."/>
            <person name="Ortiz J.P.A."/>
            <person name="Leblanc O."/>
        </authorList>
    </citation>
    <scope>NUCLEOTIDE SEQUENCE [LARGE SCALE GENOMIC DNA]</scope>
    <source>
        <strain evidence="9">R1</strain>
        <tissue evidence="9">Leaf</tissue>
    </source>
</reference>
<keyword evidence="3" id="KW-0812">Transmembrane</keyword>
<organism evidence="9 10">
    <name type="scientific">Paspalum notatum var. saurae</name>
    <dbReference type="NCBI Taxonomy" id="547442"/>
    <lineage>
        <taxon>Eukaryota</taxon>
        <taxon>Viridiplantae</taxon>
        <taxon>Streptophyta</taxon>
        <taxon>Embryophyta</taxon>
        <taxon>Tracheophyta</taxon>
        <taxon>Spermatophyta</taxon>
        <taxon>Magnoliopsida</taxon>
        <taxon>Liliopsida</taxon>
        <taxon>Poales</taxon>
        <taxon>Poaceae</taxon>
        <taxon>PACMAD clade</taxon>
        <taxon>Panicoideae</taxon>
        <taxon>Andropogonodae</taxon>
        <taxon>Paspaleae</taxon>
        <taxon>Paspalinae</taxon>
        <taxon>Paspalum</taxon>
    </lineage>
</organism>
<dbReference type="PANTHER" id="PTHR10485:SF20">
    <property type="entry name" value="MITOCHONDRIAL IMPORT INNER MEMBRANE TRANSLOCASE SUBUNIT TIM17"/>
    <property type="match status" value="1"/>
</dbReference>
<name>A0AAQ3SPK0_PASNO</name>
<dbReference type="GO" id="GO:0030150">
    <property type="term" value="P:protein import into mitochondrial matrix"/>
    <property type="evidence" value="ECO:0007669"/>
    <property type="project" value="TreeGrafter"/>
</dbReference>
<keyword evidence="5" id="KW-1133">Transmembrane helix</keyword>
<evidence type="ECO:0000256" key="1">
    <source>
        <dbReference type="ARBA" id="ARBA00004448"/>
    </source>
</evidence>
<evidence type="ECO:0000256" key="3">
    <source>
        <dbReference type="ARBA" id="ARBA00022692"/>
    </source>
</evidence>
<keyword evidence="6" id="KW-0496">Mitochondrion</keyword>
<accession>A0AAQ3SPK0</accession>
<dbReference type="EMBL" id="CP144746">
    <property type="protein sequence ID" value="WVZ57992.1"/>
    <property type="molecule type" value="Genomic_DNA"/>
</dbReference>
<gene>
    <name evidence="9" type="ORF">U9M48_008313</name>
</gene>
<keyword evidence="4" id="KW-0999">Mitochondrion inner membrane</keyword>
<evidence type="ECO:0000313" key="10">
    <source>
        <dbReference type="Proteomes" id="UP001341281"/>
    </source>
</evidence>
<dbReference type="GO" id="GO:0005744">
    <property type="term" value="C:TIM23 mitochondrial import inner membrane translocase complex"/>
    <property type="evidence" value="ECO:0007669"/>
    <property type="project" value="TreeGrafter"/>
</dbReference>